<feature type="transmembrane region" description="Helical" evidence="1">
    <location>
        <begin position="716"/>
        <end position="738"/>
    </location>
</feature>
<accession>A0A6C0C341</accession>
<proteinExistence type="predicted"/>
<keyword evidence="1" id="KW-0812">Transmembrane</keyword>
<reference evidence="2" key="1">
    <citation type="journal article" date="2020" name="Nature">
        <title>Giant virus diversity and host interactions through global metagenomics.</title>
        <authorList>
            <person name="Schulz F."/>
            <person name="Roux S."/>
            <person name="Paez-Espino D."/>
            <person name="Jungbluth S."/>
            <person name="Walsh D.A."/>
            <person name="Denef V.J."/>
            <person name="McMahon K.D."/>
            <person name="Konstantinidis K.T."/>
            <person name="Eloe-Fadrosh E.A."/>
            <person name="Kyrpides N.C."/>
            <person name="Woyke T."/>
        </authorList>
    </citation>
    <scope>NUCLEOTIDE SEQUENCE</scope>
    <source>
        <strain evidence="2">GVMAG-M-3300020182-84</strain>
    </source>
</reference>
<keyword evidence="1" id="KW-0472">Membrane</keyword>
<evidence type="ECO:0000256" key="1">
    <source>
        <dbReference type="SAM" id="Phobius"/>
    </source>
</evidence>
<organism evidence="2">
    <name type="scientific">viral metagenome</name>
    <dbReference type="NCBI Taxonomy" id="1070528"/>
    <lineage>
        <taxon>unclassified sequences</taxon>
        <taxon>metagenomes</taxon>
        <taxon>organismal metagenomes</taxon>
    </lineage>
</organism>
<protein>
    <submittedName>
        <fullName evidence="2">Uncharacterized protein</fullName>
    </submittedName>
</protein>
<evidence type="ECO:0000313" key="2">
    <source>
        <dbReference type="EMBL" id="QHS98068.1"/>
    </source>
</evidence>
<dbReference type="AlphaFoldDB" id="A0A6C0C341"/>
<name>A0A6C0C341_9ZZZZ</name>
<feature type="transmembrane region" description="Helical" evidence="1">
    <location>
        <begin position="626"/>
        <end position="647"/>
    </location>
</feature>
<keyword evidence="1" id="KW-1133">Transmembrane helix</keyword>
<feature type="transmembrane region" description="Helical" evidence="1">
    <location>
        <begin position="547"/>
        <end position="568"/>
    </location>
</feature>
<dbReference type="EMBL" id="MN739312">
    <property type="protein sequence ID" value="QHS98068.1"/>
    <property type="molecule type" value="Genomic_DNA"/>
</dbReference>
<sequence length="741" mass="87946">MNLENTIVVETKESVRPLSLMENVNSTQYNDEVTISIPKKYDEAKIIHTNGLFIFLKKIKQIRQINLSFRELTLSKFHLITIEDEDENVDLFMNLGLNPYLKFNDYIISEIGLYKNNTSILLKRVKPFSEKSCIEIENNNSDLIDLNKEYKITEKTRITMYKTDFKIQDWGDIDYIHTVQNENGELVDFEVYEGCDSIMKENNDANYLNMSKQFDEYINIWYNVISVNYDVDYDTPNKESVLHTWKYGHNNNRCKDVKAYEWIKKITHRTYDMVKGYTPINIHELRDEYFLNGDIYYLFERQERKINDICDEIISKCVLLGATSLCNDVIKKDDDELNEEFNKIYDNNHLCRMQEMEYTKIHNNNRIDLIKKKKYKKRHKLKTNISKWFSDLFSNFYQTQVLNSNNESLSVLSLALEKYIENVEEYMKRGNDLLIKKYIENEQYFISVFEEETLYQELHNDSIFSLLNKSLEEYNKYILNNDDWELQTPDIYTLLGFHTFPSGFKREMWSELQHYNIHISNKCMSLGTFNFFEIIVQAFDFFDSSNWYYIYALCCFFAQVIGPSYYIYNYYLIQDNNVCPNNSDQINKWFAVAYYLILYARMNSFWDSLTTSVSQYSSSTIIPNNNYLRITMIVNSVCLFIIPTFTYTLFIEMSSITDLILNCLTGEFLINIDNLIVEFMGEESYVKAVTKDLMLIAFIDNGYPESNILSPSSIDFWVISITQIVQMIFTLCFTSIVYRCI</sequence>